<accession>A0ABN8ZIK7</accession>
<dbReference type="Proteomes" id="UP001176941">
    <property type="component" value="Chromosome 34"/>
</dbReference>
<sequence length="215" mass="23025">MGGGRPRGPEGESPAAAPGCRPARTIGVLPAGEGRRRRCLQAWRGLCALRWWLSLSDCSKAAEKSAAVPLPVEAAAAAAEDAHWRSQGAPRRSRPRPRSAPRSYLAPRRQVPRPGGSRRPGCAPGPGGRTEPRLGLCEASSHLGLVLQIRETRRPAAAPAVHRRASPVGQSPARARAPSRRPARSSNRTVLTTPRRVATQTLGWNFYQGSLFPVN</sequence>
<name>A0ABN8ZIK7_RANTA</name>
<feature type="region of interest" description="Disordered" evidence="1">
    <location>
        <begin position="154"/>
        <end position="190"/>
    </location>
</feature>
<feature type="region of interest" description="Disordered" evidence="1">
    <location>
        <begin position="1"/>
        <end position="21"/>
    </location>
</feature>
<evidence type="ECO:0000313" key="3">
    <source>
        <dbReference type="Proteomes" id="UP001176941"/>
    </source>
</evidence>
<feature type="compositionally biased region" description="Low complexity" evidence="1">
    <location>
        <begin position="100"/>
        <end position="122"/>
    </location>
</feature>
<organism evidence="2 3">
    <name type="scientific">Rangifer tarandus platyrhynchus</name>
    <name type="common">Svalbard reindeer</name>
    <dbReference type="NCBI Taxonomy" id="3082113"/>
    <lineage>
        <taxon>Eukaryota</taxon>
        <taxon>Metazoa</taxon>
        <taxon>Chordata</taxon>
        <taxon>Craniata</taxon>
        <taxon>Vertebrata</taxon>
        <taxon>Euteleostomi</taxon>
        <taxon>Mammalia</taxon>
        <taxon>Eutheria</taxon>
        <taxon>Laurasiatheria</taxon>
        <taxon>Artiodactyla</taxon>
        <taxon>Ruminantia</taxon>
        <taxon>Pecora</taxon>
        <taxon>Cervidae</taxon>
        <taxon>Odocoileinae</taxon>
        <taxon>Rangifer</taxon>
    </lineage>
</organism>
<feature type="region of interest" description="Disordered" evidence="1">
    <location>
        <begin position="79"/>
        <end position="133"/>
    </location>
</feature>
<keyword evidence="3" id="KW-1185">Reference proteome</keyword>
<evidence type="ECO:0000313" key="2">
    <source>
        <dbReference type="EMBL" id="CAI9173768.1"/>
    </source>
</evidence>
<evidence type="ECO:0000256" key="1">
    <source>
        <dbReference type="SAM" id="MobiDB-lite"/>
    </source>
</evidence>
<dbReference type="EMBL" id="OX460345">
    <property type="protein sequence ID" value="CAI9173768.1"/>
    <property type="molecule type" value="Genomic_DNA"/>
</dbReference>
<proteinExistence type="predicted"/>
<gene>
    <name evidence="2" type="ORF">MRATA1EN1_LOCUS22730</name>
</gene>
<protein>
    <submittedName>
        <fullName evidence="2">Uncharacterized protein</fullName>
    </submittedName>
</protein>
<reference evidence="2" key="1">
    <citation type="submission" date="2023-04" db="EMBL/GenBank/DDBJ databases">
        <authorList>
            <consortium name="ELIXIR-Norway"/>
        </authorList>
    </citation>
    <scope>NUCLEOTIDE SEQUENCE [LARGE SCALE GENOMIC DNA]</scope>
</reference>